<accession>X5MLA5</accession>
<dbReference type="AlphaFoldDB" id="X5MLA5"/>
<keyword evidence="3" id="KW-1185">Reference proteome</keyword>
<dbReference type="STRING" id="1458461.BN1012_Phect2"/>
<dbReference type="PATRIC" id="fig|1458461.3.peg.2"/>
<proteinExistence type="predicted"/>
<evidence type="ECO:0000259" key="1">
    <source>
        <dbReference type="Pfam" id="PF20066"/>
    </source>
</evidence>
<organism evidence="2 3">
    <name type="scientific">Candidatus Phaeomarinibacter ectocarpi</name>
    <dbReference type="NCBI Taxonomy" id="1458461"/>
    <lineage>
        <taxon>Bacteria</taxon>
        <taxon>Pseudomonadati</taxon>
        <taxon>Pseudomonadota</taxon>
        <taxon>Alphaproteobacteria</taxon>
        <taxon>Hyphomicrobiales</taxon>
        <taxon>Parvibaculaceae</taxon>
        <taxon>Candidatus Phaeomarinibacter</taxon>
    </lineage>
</organism>
<feature type="domain" description="Glyoxalase-related protein" evidence="1">
    <location>
        <begin position="30"/>
        <end position="177"/>
    </location>
</feature>
<gene>
    <name evidence="2" type="ORF">BN1012_Phect2</name>
</gene>
<dbReference type="Proteomes" id="UP000032160">
    <property type="component" value="Chromosome I"/>
</dbReference>
<reference evidence="2 3" key="1">
    <citation type="journal article" date="2014" name="Front. Genet.">
        <title>Genome and metabolic network of "Candidatus Phaeomarinobacter ectocarpi" Ec32, a new candidate genus of Alphaproteobacteria frequently associated with brown algae.</title>
        <authorList>
            <person name="Dittami S.M."/>
            <person name="Barbeyron T."/>
            <person name="Boyen C."/>
            <person name="Cambefort J."/>
            <person name="Collet G."/>
            <person name="Delage L."/>
            <person name="Gobet A."/>
            <person name="Groisillier A."/>
            <person name="Leblanc C."/>
            <person name="Michel G."/>
            <person name="Scornet D."/>
            <person name="Siegel A."/>
            <person name="Tapia J.E."/>
            <person name="Tonon T."/>
        </authorList>
    </citation>
    <scope>NUCLEOTIDE SEQUENCE [LARGE SCALE GENOMIC DNA]</scope>
    <source>
        <strain evidence="2 3">Ec32</strain>
    </source>
</reference>
<dbReference type="InterPro" id="IPR045517">
    <property type="entry name" value="Glyoxalase_8"/>
</dbReference>
<evidence type="ECO:0000313" key="3">
    <source>
        <dbReference type="Proteomes" id="UP000032160"/>
    </source>
</evidence>
<evidence type="ECO:0000313" key="2">
    <source>
        <dbReference type="EMBL" id="CDO58216.1"/>
    </source>
</evidence>
<name>X5MLA5_9HYPH</name>
<dbReference type="HOGENOM" id="CLU_127670_0_0_5"/>
<dbReference type="Pfam" id="PF20066">
    <property type="entry name" value="Glyoxalase_8"/>
    <property type="match status" value="1"/>
</dbReference>
<dbReference type="KEGG" id="pect:BN1012_Phect2"/>
<sequence length="180" mass="20260">MSAFAAWWQCGLHQTNSSISPDMRLKMVTKTDVPTIEDLKAQAKRLRIQLDTPQTPITHARALELMARQYGYADWNTLCAVSKRCEQERARSLSQRPLQVGDEVAGTYLGNKFVGQVVGIRSMGAGHTRLTLHFDEPVDVVTFDSFSSFRQRVSCTLDEDLVAPTKLSDGTPHMRIEHRL</sequence>
<protein>
    <recommendedName>
        <fullName evidence="1">Glyoxalase-related protein domain-containing protein</fullName>
    </recommendedName>
</protein>
<dbReference type="EMBL" id="HG966617">
    <property type="protein sequence ID" value="CDO58216.1"/>
    <property type="molecule type" value="Genomic_DNA"/>
</dbReference>